<dbReference type="Proteomes" id="UP000266673">
    <property type="component" value="Unassembled WGS sequence"/>
</dbReference>
<gene>
    <name evidence="2" type="ORF">C2G38_2035045</name>
</gene>
<reference evidence="2 3" key="1">
    <citation type="submission" date="2018-06" db="EMBL/GenBank/DDBJ databases">
        <title>Comparative genomics reveals the genomic features of Rhizophagus irregularis, R. cerebriforme, R. diaphanum and Gigaspora rosea, and their symbiotic lifestyle signature.</title>
        <authorList>
            <person name="Morin E."/>
            <person name="San Clemente H."/>
            <person name="Chen E.C.H."/>
            <person name="De La Providencia I."/>
            <person name="Hainaut M."/>
            <person name="Kuo A."/>
            <person name="Kohler A."/>
            <person name="Murat C."/>
            <person name="Tang N."/>
            <person name="Roy S."/>
            <person name="Loubradou J."/>
            <person name="Henrissat B."/>
            <person name="Grigoriev I.V."/>
            <person name="Corradi N."/>
            <person name="Roux C."/>
            <person name="Martin F.M."/>
        </authorList>
    </citation>
    <scope>NUCLEOTIDE SEQUENCE [LARGE SCALE GENOMIC DNA]</scope>
    <source>
        <strain evidence="2 3">DAOM 194757</strain>
    </source>
</reference>
<organism evidence="2 3">
    <name type="scientific">Gigaspora rosea</name>
    <dbReference type="NCBI Taxonomy" id="44941"/>
    <lineage>
        <taxon>Eukaryota</taxon>
        <taxon>Fungi</taxon>
        <taxon>Fungi incertae sedis</taxon>
        <taxon>Mucoromycota</taxon>
        <taxon>Glomeromycotina</taxon>
        <taxon>Glomeromycetes</taxon>
        <taxon>Diversisporales</taxon>
        <taxon>Gigasporaceae</taxon>
        <taxon>Gigaspora</taxon>
    </lineage>
</organism>
<comment type="caution">
    <text evidence="2">The sequence shown here is derived from an EMBL/GenBank/DDBJ whole genome shotgun (WGS) entry which is preliminary data.</text>
</comment>
<keyword evidence="3" id="KW-1185">Reference proteome</keyword>
<protein>
    <submittedName>
        <fullName evidence="2">Uncharacterized protein</fullName>
    </submittedName>
</protein>
<proteinExistence type="predicted"/>
<dbReference type="AlphaFoldDB" id="A0A397VNA3"/>
<sequence>MHMAYAQLTDRKTAKQIVRSRPGRNKSEAARYRAYENQGGNTSFMWKSKHRRFAQLEQANIGGNKENSNNHGNTEQVTGMQHTQIHSQEPTCITSTRSNIDQFEGNYPSTPTLNRLIIETDLGAQSNEKQEKSEVIKYKMTSRKFPAIDYSEINKCYQSKA</sequence>
<name>A0A397VNA3_9GLOM</name>
<evidence type="ECO:0000313" key="2">
    <source>
        <dbReference type="EMBL" id="RIB20666.1"/>
    </source>
</evidence>
<accession>A0A397VNA3</accession>
<evidence type="ECO:0000256" key="1">
    <source>
        <dbReference type="SAM" id="MobiDB-lite"/>
    </source>
</evidence>
<feature type="region of interest" description="Disordered" evidence="1">
    <location>
        <begin position="1"/>
        <end position="29"/>
    </location>
</feature>
<dbReference type="EMBL" id="QKWP01000405">
    <property type="protein sequence ID" value="RIB20666.1"/>
    <property type="molecule type" value="Genomic_DNA"/>
</dbReference>
<evidence type="ECO:0000313" key="3">
    <source>
        <dbReference type="Proteomes" id="UP000266673"/>
    </source>
</evidence>